<evidence type="ECO:0000256" key="4">
    <source>
        <dbReference type="ARBA" id="ARBA00023471"/>
    </source>
</evidence>
<evidence type="ECO:0000256" key="3">
    <source>
        <dbReference type="ARBA" id="ARBA00023457"/>
    </source>
</evidence>
<dbReference type="EC" id="4.1.1.111" evidence="4"/>
<dbReference type="InterPro" id="IPR053953">
    <property type="entry name" value="NirdL-like_HTH"/>
</dbReference>
<dbReference type="RefSeq" id="WP_237380032.1">
    <property type="nucleotide sequence ID" value="NZ_CP071793.1"/>
</dbReference>
<gene>
    <name evidence="8" type="ORF">J3U87_32765</name>
</gene>
<evidence type="ECO:0000259" key="7">
    <source>
        <dbReference type="Pfam" id="PF22451"/>
    </source>
</evidence>
<dbReference type="EMBL" id="CP071793">
    <property type="protein sequence ID" value="QTD50383.1"/>
    <property type="molecule type" value="Genomic_DNA"/>
</dbReference>
<evidence type="ECO:0000256" key="2">
    <source>
        <dbReference type="ARBA" id="ARBA00023444"/>
    </source>
</evidence>
<dbReference type="PANTHER" id="PTHR43413">
    <property type="entry name" value="TRANSCRIPTIONAL REGULATOR, ASNC FAMILY"/>
    <property type="match status" value="1"/>
</dbReference>
<dbReference type="InterPro" id="IPR050684">
    <property type="entry name" value="HTH-Siroheme_Decarb"/>
</dbReference>
<reference evidence="8" key="1">
    <citation type="submission" date="2021-03" db="EMBL/GenBank/DDBJ databases">
        <title>Acanthopleuribacteraceae sp. M133.</title>
        <authorList>
            <person name="Wang G."/>
        </authorList>
    </citation>
    <scope>NUCLEOTIDE SEQUENCE</scope>
    <source>
        <strain evidence="8">M133</strain>
    </source>
</reference>
<evidence type="ECO:0000313" key="9">
    <source>
        <dbReference type="Proteomes" id="UP000663929"/>
    </source>
</evidence>
<dbReference type="KEGG" id="scor:J3U87_32765"/>
<evidence type="ECO:0000259" key="6">
    <source>
        <dbReference type="Pfam" id="PF17805"/>
    </source>
</evidence>
<organism evidence="8 9">
    <name type="scientific">Sulfidibacter corallicola</name>
    <dbReference type="NCBI Taxonomy" id="2818388"/>
    <lineage>
        <taxon>Bacteria</taxon>
        <taxon>Pseudomonadati</taxon>
        <taxon>Acidobacteriota</taxon>
        <taxon>Holophagae</taxon>
        <taxon>Acanthopleuribacterales</taxon>
        <taxon>Acanthopleuribacteraceae</taxon>
        <taxon>Sulfidibacter</taxon>
    </lineage>
</organism>
<proteinExistence type="inferred from homology"/>
<comment type="catalytic activity">
    <reaction evidence="5">
        <text>siroheme + 2 H(+) = 12,18-didecarboxysiroheme + 2 CO2</text>
        <dbReference type="Rhea" id="RHEA:19093"/>
        <dbReference type="ChEBI" id="CHEBI:15378"/>
        <dbReference type="ChEBI" id="CHEBI:16526"/>
        <dbReference type="ChEBI" id="CHEBI:60052"/>
        <dbReference type="ChEBI" id="CHEBI:140497"/>
        <dbReference type="EC" id="4.1.1.111"/>
    </reaction>
</comment>
<dbReference type="Gene3D" id="1.10.10.10">
    <property type="entry name" value="Winged helix-like DNA-binding domain superfamily/Winged helix DNA-binding domain"/>
    <property type="match status" value="1"/>
</dbReference>
<dbReference type="Pfam" id="PF17805">
    <property type="entry name" value="AsnC_trans_reg2"/>
    <property type="match status" value="1"/>
</dbReference>
<dbReference type="GO" id="GO:0016829">
    <property type="term" value="F:lyase activity"/>
    <property type="evidence" value="ECO:0007669"/>
    <property type="project" value="UniProtKB-KW"/>
</dbReference>
<sequence>MIDPLQKELLDRFQRGFPLSPCPFAVIAEEMGLTEDAVLAHYRELKRQGALSRIGAVVRPGRTGASTLAATAAEDDELARIAARISEFPGVNHNYEREDALNLWFVVHAASNDALEETLAQMERAIERPIFSFPMEKSYHLDTGFAL</sequence>
<feature type="domain" description="Siroheme decarboxylase NirL-like HTH" evidence="7">
    <location>
        <begin position="7"/>
        <end position="50"/>
    </location>
</feature>
<feature type="domain" description="Siroheme decarboxylase AsnC-like ligand binding" evidence="6">
    <location>
        <begin position="65"/>
        <end position="126"/>
    </location>
</feature>
<dbReference type="Proteomes" id="UP000663929">
    <property type="component" value="Chromosome"/>
</dbReference>
<protein>
    <recommendedName>
        <fullName evidence="4">siroheme decarboxylase</fullName>
        <ecNumber evidence="4">4.1.1.111</ecNumber>
    </recommendedName>
</protein>
<dbReference type="PANTHER" id="PTHR43413:SF1">
    <property type="entry name" value="SIROHEME DECARBOXYLASE NIRL SUBUNIT"/>
    <property type="match status" value="1"/>
</dbReference>
<evidence type="ECO:0000256" key="5">
    <source>
        <dbReference type="ARBA" id="ARBA00048470"/>
    </source>
</evidence>
<evidence type="ECO:0000256" key="1">
    <source>
        <dbReference type="ARBA" id="ARBA00023239"/>
    </source>
</evidence>
<accession>A0A8A4TLD4</accession>
<name>A0A8A4TLD4_SULCO</name>
<comment type="similarity">
    <text evidence="3">Belongs to the Ahb/Nir family.</text>
</comment>
<keyword evidence="9" id="KW-1185">Reference proteome</keyword>
<evidence type="ECO:0000313" key="8">
    <source>
        <dbReference type="EMBL" id="QTD50383.1"/>
    </source>
</evidence>
<dbReference type="Gene3D" id="3.30.70.3460">
    <property type="match status" value="1"/>
</dbReference>
<dbReference type="Pfam" id="PF22451">
    <property type="entry name" value="NirdL-like_HTH"/>
    <property type="match status" value="1"/>
</dbReference>
<keyword evidence="1" id="KW-0456">Lyase</keyword>
<dbReference type="AlphaFoldDB" id="A0A8A4TLD4"/>
<dbReference type="InterPro" id="IPR036388">
    <property type="entry name" value="WH-like_DNA-bd_sf"/>
</dbReference>
<comment type="pathway">
    <text evidence="2">Porphyrin-containing compound metabolism.</text>
</comment>
<dbReference type="InterPro" id="IPR040523">
    <property type="entry name" value="AsnC_trans_reg2"/>
</dbReference>